<dbReference type="PANTHER" id="PTHR34047:SF10">
    <property type="entry name" value="GROUP II INTRON-ASSOCIATED OPEN READING FRAME"/>
    <property type="match status" value="1"/>
</dbReference>
<name>A0A1Z4M256_9CYAN</name>
<dbReference type="PROSITE" id="PS50878">
    <property type="entry name" value="RT_POL"/>
    <property type="match status" value="1"/>
</dbReference>
<keyword evidence="3" id="KW-1185">Reference proteome</keyword>
<dbReference type="GO" id="GO:0004519">
    <property type="term" value="F:endonuclease activity"/>
    <property type="evidence" value="ECO:0007669"/>
    <property type="project" value="InterPro"/>
</dbReference>
<sequence length="573" mass="66257">MVQLKIVNVTERATDWNSINWKNANRVVTRLRQRIFKATRDGDLKRVRNLQKLLMSSYSNIVLSVRRVTQLNSGKKTAGVDKLLVLTPGARGTLVDILTKCPPSQPLPVKRVYIRKSNGKQRPLGIPCIIDRCLQAIVKNALEPYWEAQFERTSYGFRPGRGVHDAIERIHSMSKGNSTKSWVVDADIEGCFDNIAHETLLNTIGNFPSRKLIQQWLKAGYVDKGVFNDTETGVPQGGIISPLLANIALHGMESALGIRYDKHGHTIGNRGIVRYADDLVVFCKSQEDAACVVDTLSHWMETKGLALSKSKTRIVHLSEGFNFLSFNVRWYEDKNTKTGRKVLIKPSKEAILEVRNKIRKVWLENKSSNVNYLISKLNPIIRGVANYYRTVVSSHIFHKLDTWMYIRENRYTKRMHPKKSSGWRKHKYWGRLNFDRNDNWVFGDKRTGQYLLKFSWFNIRRHTLVKGDASYDNPDLVKYWELRTKRKSQNLIPSYQKLARKQGYKCCVCGESLFNDEPIQKHHKVPRSRGGKDTYANLELMHYYCHRQIHSVASGCEEEVFVQEYEELTHSLW</sequence>
<dbReference type="GO" id="GO:0003964">
    <property type="term" value="F:RNA-directed DNA polymerase activity"/>
    <property type="evidence" value="ECO:0007669"/>
    <property type="project" value="UniProtKB-KW"/>
</dbReference>
<protein>
    <submittedName>
        <fullName evidence="2">RNA-directed DNA polymerase</fullName>
    </submittedName>
</protein>
<accession>A0A1Z4M256</accession>
<dbReference type="PANTHER" id="PTHR34047">
    <property type="entry name" value="NUCLEAR INTRON MATURASE 1, MITOCHONDRIAL-RELATED"/>
    <property type="match status" value="1"/>
</dbReference>
<dbReference type="InterPro" id="IPR002711">
    <property type="entry name" value="HNH"/>
</dbReference>
<evidence type="ECO:0000313" key="2">
    <source>
        <dbReference type="EMBL" id="BAY87550.1"/>
    </source>
</evidence>
<proteinExistence type="predicted"/>
<dbReference type="InterPro" id="IPR025960">
    <property type="entry name" value="RVT_N"/>
</dbReference>
<dbReference type="EMBL" id="AP018227">
    <property type="protein sequence ID" value="BAY87550.1"/>
    <property type="molecule type" value="Genomic_DNA"/>
</dbReference>
<dbReference type="InterPro" id="IPR051083">
    <property type="entry name" value="GrpII_Intron_Splice-Mob/Def"/>
</dbReference>
<dbReference type="Pfam" id="PF08388">
    <property type="entry name" value="GIIM"/>
    <property type="match status" value="1"/>
</dbReference>
<keyword evidence="2" id="KW-0808">Transferase</keyword>
<dbReference type="AlphaFoldDB" id="A0A1Z4M256"/>
<dbReference type="InterPro" id="IPR003615">
    <property type="entry name" value="HNH_nuc"/>
</dbReference>
<dbReference type="OrthoDB" id="468044at2"/>
<dbReference type="NCBIfam" id="TIGR04416">
    <property type="entry name" value="group_II_RT_mat"/>
    <property type="match status" value="1"/>
</dbReference>
<dbReference type="Pfam" id="PF00078">
    <property type="entry name" value="RVT_1"/>
    <property type="match status" value="1"/>
</dbReference>
<dbReference type="Gene3D" id="1.10.30.50">
    <property type="match status" value="1"/>
</dbReference>
<dbReference type="InterPro" id="IPR000477">
    <property type="entry name" value="RT_dom"/>
</dbReference>
<dbReference type="InterPro" id="IPR013597">
    <property type="entry name" value="Mat_intron_G2"/>
</dbReference>
<dbReference type="Pfam" id="PF01844">
    <property type="entry name" value="HNH"/>
    <property type="match status" value="1"/>
</dbReference>
<evidence type="ECO:0000313" key="3">
    <source>
        <dbReference type="Proteomes" id="UP000218418"/>
    </source>
</evidence>
<dbReference type="Pfam" id="PF13655">
    <property type="entry name" value="RVT_N"/>
    <property type="match status" value="1"/>
</dbReference>
<dbReference type="InterPro" id="IPR030931">
    <property type="entry name" value="Group_II_RT_mat"/>
</dbReference>
<keyword evidence="2" id="KW-0695">RNA-directed DNA polymerase</keyword>
<dbReference type="SUPFAM" id="SSF56672">
    <property type="entry name" value="DNA/RNA polymerases"/>
    <property type="match status" value="1"/>
</dbReference>
<evidence type="ECO:0000259" key="1">
    <source>
        <dbReference type="PROSITE" id="PS50878"/>
    </source>
</evidence>
<dbReference type="SMART" id="SM00507">
    <property type="entry name" value="HNHc"/>
    <property type="match status" value="1"/>
</dbReference>
<dbReference type="Proteomes" id="UP000218418">
    <property type="component" value="Chromosome"/>
</dbReference>
<dbReference type="GO" id="GO:0003676">
    <property type="term" value="F:nucleic acid binding"/>
    <property type="evidence" value="ECO:0007669"/>
    <property type="project" value="InterPro"/>
</dbReference>
<dbReference type="GO" id="GO:0008270">
    <property type="term" value="F:zinc ion binding"/>
    <property type="evidence" value="ECO:0007669"/>
    <property type="project" value="InterPro"/>
</dbReference>
<feature type="domain" description="Reverse transcriptase" evidence="1">
    <location>
        <begin position="95"/>
        <end position="328"/>
    </location>
</feature>
<dbReference type="CDD" id="cd00085">
    <property type="entry name" value="HNHc"/>
    <property type="match status" value="1"/>
</dbReference>
<keyword evidence="2" id="KW-0548">Nucleotidyltransferase</keyword>
<gene>
    <name evidence="2" type="ORF">NIES267_70740</name>
</gene>
<reference evidence="2 3" key="1">
    <citation type="submission" date="2017-06" db="EMBL/GenBank/DDBJ databases">
        <title>Genome sequencing of cyanobaciteial culture collection at National Institute for Environmental Studies (NIES).</title>
        <authorList>
            <person name="Hirose Y."/>
            <person name="Shimura Y."/>
            <person name="Fujisawa T."/>
            <person name="Nakamura Y."/>
            <person name="Kawachi M."/>
        </authorList>
    </citation>
    <scope>NUCLEOTIDE SEQUENCE [LARGE SCALE GENOMIC DNA]</scope>
    <source>
        <strain evidence="2 3">NIES-267</strain>
    </source>
</reference>
<dbReference type="InterPro" id="IPR043502">
    <property type="entry name" value="DNA/RNA_pol_sf"/>
</dbReference>
<dbReference type="CDD" id="cd01651">
    <property type="entry name" value="RT_G2_intron"/>
    <property type="match status" value="1"/>
</dbReference>
<organism evidence="2 3">
    <name type="scientific">Calothrix parasitica NIES-267</name>
    <dbReference type="NCBI Taxonomy" id="1973488"/>
    <lineage>
        <taxon>Bacteria</taxon>
        <taxon>Bacillati</taxon>
        <taxon>Cyanobacteriota</taxon>
        <taxon>Cyanophyceae</taxon>
        <taxon>Nostocales</taxon>
        <taxon>Calotrichaceae</taxon>
        <taxon>Calothrix</taxon>
    </lineage>
</organism>